<feature type="region of interest" description="Disordered" evidence="3">
    <location>
        <begin position="127"/>
        <end position="189"/>
    </location>
</feature>
<dbReference type="SUPFAM" id="SSF55550">
    <property type="entry name" value="SH2 domain"/>
    <property type="match status" value="1"/>
</dbReference>
<feature type="domain" description="SH2" evidence="4">
    <location>
        <begin position="353"/>
        <end position="448"/>
    </location>
</feature>
<sequence length="453" mass="50504">MAEVHYDTPWEFTCRAPLRKPTVSMIDALVDDGGKRAPACGVAARRHHQRNGQEGVRVRNSSVSADNNRSSAAAEYDCPWDLKKRAVKQLPVRPCSAIYDRVWEARSGSPPTVGEQQTDLTVKVNKSVNMSHEEPTTGKVGQRPAKGTSGQDGPSMTDRRRLVETERSPRGSPLVETAFCSRAPPSPPLVETRAEMRNRLIQQVCGGNTLAQVTPMAVPRGKRGSRRPKLSNGVDVVRVGGGKGAQRVSEHERSSSSIEKDCRSPAPPDAHSVETTSTASKQSSSSTDEYDVPWEFCNRSKMNRLQARREEARPATDQPKLDRKNLSLSFGCAGLNPDGERFDHSLSLERQAWFHGNISRAEAESRLHRAKEGSFLVRMCEGNKEEYALSLKSAKGFMHMKIQLNPERKWILGYFSQPFDRIPYMIHYYSKNKLPIKGAEHMCLLFPVPDNLL</sequence>
<dbReference type="WBParaSite" id="PSAMB.scaffold311size57476.g4601.t1">
    <property type="protein sequence ID" value="PSAMB.scaffold311size57476.g4601.t1"/>
    <property type="gene ID" value="PSAMB.scaffold311size57476.g4601"/>
</dbReference>
<feature type="compositionally biased region" description="Basic and acidic residues" evidence="3">
    <location>
        <begin position="248"/>
        <end position="263"/>
    </location>
</feature>
<dbReference type="SMART" id="SM00252">
    <property type="entry name" value="SH2"/>
    <property type="match status" value="1"/>
</dbReference>
<dbReference type="GO" id="GO:0001784">
    <property type="term" value="F:phosphotyrosine residue binding"/>
    <property type="evidence" value="ECO:0007669"/>
    <property type="project" value="TreeGrafter"/>
</dbReference>
<evidence type="ECO:0000313" key="6">
    <source>
        <dbReference type="WBParaSite" id="PSAMB.scaffold311size57476.g4601.t1"/>
    </source>
</evidence>
<dbReference type="Pfam" id="PF00017">
    <property type="entry name" value="SH2"/>
    <property type="match status" value="1"/>
</dbReference>
<reference evidence="6" key="1">
    <citation type="submission" date="2022-11" db="UniProtKB">
        <authorList>
            <consortium name="WormBaseParasite"/>
        </authorList>
    </citation>
    <scope>IDENTIFICATION</scope>
</reference>
<evidence type="ECO:0000256" key="1">
    <source>
        <dbReference type="ARBA" id="ARBA00022999"/>
    </source>
</evidence>
<dbReference type="PANTHER" id="PTHR15127">
    <property type="entry name" value="HEAVYWEIGHT, ISOFORM A"/>
    <property type="match status" value="1"/>
</dbReference>
<dbReference type="InterPro" id="IPR000980">
    <property type="entry name" value="SH2"/>
</dbReference>
<feature type="compositionally biased region" description="Polar residues" evidence="3">
    <location>
        <begin position="59"/>
        <end position="71"/>
    </location>
</feature>
<keyword evidence="1 2" id="KW-0727">SH2 domain</keyword>
<dbReference type="InterPro" id="IPR051846">
    <property type="entry name" value="SH2_domain_adapters"/>
</dbReference>
<dbReference type="Gene3D" id="3.30.505.10">
    <property type="entry name" value="SH2 domain"/>
    <property type="match status" value="1"/>
</dbReference>
<dbReference type="InterPro" id="IPR036860">
    <property type="entry name" value="SH2_dom_sf"/>
</dbReference>
<feature type="region of interest" description="Disordered" evidence="3">
    <location>
        <begin position="45"/>
        <end position="72"/>
    </location>
</feature>
<evidence type="ECO:0000259" key="4">
    <source>
        <dbReference type="PROSITE" id="PS50001"/>
    </source>
</evidence>
<proteinExistence type="predicted"/>
<protein>
    <submittedName>
        <fullName evidence="6">SH2 domain-containing protein</fullName>
    </submittedName>
</protein>
<dbReference type="PRINTS" id="PR00401">
    <property type="entry name" value="SH2DOMAIN"/>
</dbReference>
<dbReference type="AlphaFoldDB" id="A0A914W6F5"/>
<evidence type="ECO:0000313" key="5">
    <source>
        <dbReference type="Proteomes" id="UP000887566"/>
    </source>
</evidence>
<dbReference type="PANTHER" id="PTHR15127:SF32">
    <property type="entry name" value="HEAVYWEIGHT, ISOFORM A"/>
    <property type="match status" value="1"/>
</dbReference>
<dbReference type="Proteomes" id="UP000887566">
    <property type="component" value="Unplaced"/>
</dbReference>
<evidence type="ECO:0000256" key="3">
    <source>
        <dbReference type="SAM" id="MobiDB-lite"/>
    </source>
</evidence>
<feature type="compositionally biased region" description="Low complexity" evidence="3">
    <location>
        <begin position="275"/>
        <end position="287"/>
    </location>
</feature>
<keyword evidence="5" id="KW-1185">Reference proteome</keyword>
<dbReference type="CDD" id="cd09945">
    <property type="entry name" value="SH2_SHB_SHD_SHE_SHF_like"/>
    <property type="match status" value="1"/>
</dbReference>
<organism evidence="5 6">
    <name type="scientific">Plectus sambesii</name>
    <dbReference type="NCBI Taxonomy" id="2011161"/>
    <lineage>
        <taxon>Eukaryota</taxon>
        <taxon>Metazoa</taxon>
        <taxon>Ecdysozoa</taxon>
        <taxon>Nematoda</taxon>
        <taxon>Chromadorea</taxon>
        <taxon>Plectida</taxon>
        <taxon>Plectina</taxon>
        <taxon>Plectoidea</taxon>
        <taxon>Plectidae</taxon>
        <taxon>Plectus</taxon>
    </lineage>
</organism>
<feature type="compositionally biased region" description="Basic and acidic residues" evidence="3">
    <location>
        <begin position="157"/>
        <end position="169"/>
    </location>
</feature>
<evidence type="ECO:0000256" key="2">
    <source>
        <dbReference type="PROSITE-ProRule" id="PRU00191"/>
    </source>
</evidence>
<name>A0A914W6F5_9BILA</name>
<feature type="region of interest" description="Disordered" evidence="3">
    <location>
        <begin position="217"/>
        <end position="292"/>
    </location>
</feature>
<feature type="compositionally biased region" description="Basic residues" evidence="3">
    <location>
        <begin position="220"/>
        <end position="229"/>
    </location>
</feature>
<dbReference type="PROSITE" id="PS50001">
    <property type="entry name" value="SH2"/>
    <property type="match status" value="1"/>
</dbReference>
<accession>A0A914W6F5</accession>